<reference evidence="2 3" key="1">
    <citation type="submission" date="2018-10" db="EMBL/GenBank/DDBJ databases">
        <title>Genome assembly for a Yunnan-Guizhou Plateau 3E fish, Anabarilius grahami (Regan), and its evolutionary and genetic applications.</title>
        <authorList>
            <person name="Jiang W."/>
        </authorList>
    </citation>
    <scope>NUCLEOTIDE SEQUENCE [LARGE SCALE GENOMIC DNA]</scope>
    <source>
        <strain evidence="2">AG-KIZ</strain>
        <tissue evidence="2">Muscle</tissue>
    </source>
</reference>
<accession>A0A3N0YRA3</accession>
<dbReference type="Proteomes" id="UP000281406">
    <property type="component" value="Unassembled WGS sequence"/>
</dbReference>
<keyword evidence="3" id="KW-1185">Reference proteome</keyword>
<comment type="caution">
    <text evidence="2">The sequence shown here is derived from an EMBL/GenBank/DDBJ whole genome shotgun (WGS) entry which is preliminary data.</text>
</comment>
<gene>
    <name evidence="2" type="ORF">DPX16_7662</name>
</gene>
<dbReference type="AlphaFoldDB" id="A0A3N0YRA3"/>
<evidence type="ECO:0000313" key="2">
    <source>
        <dbReference type="EMBL" id="ROL48726.1"/>
    </source>
</evidence>
<sequence>MAGRAVRGTMAEWPPWPRLGPQAQPLWLQVYAPPKKKFPWEEPRVSGLKRNRGLERSLERTRGLERSLDSRRRRERESPLDSGRRRETESRLWTRDEGERERVASGLGTKERERESPLVSG</sequence>
<evidence type="ECO:0000256" key="1">
    <source>
        <dbReference type="SAM" id="MobiDB-lite"/>
    </source>
</evidence>
<evidence type="ECO:0000313" key="3">
    <source>
        <dbReference type="Proteomes" id="UP000281406"/>
    </source>
</evidence>
<protein>
    <submittedName>
        <fullName evidence="2">Uncharacterized protein</fullName>
    </submittedName>
</protein>
<proteinExistence type="predicted"/>
<feature type="compositionally biased region" description="Basic and acidic residues" evidence="1">
    <location>
        <begin position="52"/>
        <end position="121"/>
    </location>
</feature>
<feature type="region of interest" description="Disordered" evidence="1">
    <location>
        <begin position="38"/>
        <end position="121"/>
    </location>
</feature>
<name>A0A3N0YRA3_ANAGA</name>
<organism evidence="2 3">
    <name type="scientific">Anabarilius grahami</name>
    <name type="common">Kanglang fish</name>
    <name type="synonym">Barilius grahami</name>
    <dbReference type="NCBI Taxonomy" id="495550"/>
    <lineage>
        <taxon>Eukaryota</taxon>
        <taxon>Metazoa</taxon>
        <taxon>Chordata</taxon>
        <taxon>Craniata</taxon>
        <taxon>Vertebrata</taxon>
        <taxon>Euteleostomi</taxon>
        <taxon>Actinopterygii</taxon>
        <taxon>Neopterygii</taxon>
        <taxon>Teleostei</taxon>
        <taxon>Ostariophysi</taxon>
        <taxon>Cypriniformes</taxon>
        <taxon>Xenocyprididae</taxon>
        <taxon>Xenocypridinae</taxon>
        <taxon>Xenocypridinae incertae sedis</taxon>
        <taxon>Anabarilius</taxon>
    </lineage>
</organism>
<dbReference type="EMBL" id="RJVU01028973">
    <property type="protein sequence ID" value="ROL48726.1"/>
    <property type="molecule type" value="Genomic_DNA"/>
</dbReference>